<evidence type="ECO:0000313" key="2">
    <source>
        <dbReference type="Proteomes" id="UP000653493"/>
    </source>
</evidence>
<reference evidence="1" key="2">
    <citation type="submission" date="2020-09" db="EMBL/GenBank/DDBJ databases">
        <authorList>
            <person name="Sun Q."/>
            <person name="Ohkuma M."/>
        </authorList>
    </citation>
    <scope>NUCLEOTIDE SEQUENCE</scope>
    <source>
        <strain evidence="1">JCM 4234</strain>
    </source>
</reference>
<comment type="caution">
    <text evidence="1">The sequence shown here is derived from an EMBL/GenBank/DDBJ whole genome shotgun (WGS) entry which is preliminary data.</text>
</comment>
<evidence type="ECO:0000313" key="1">
    <source>
        <dbReference type="EMBL" id="GGS29796.1"/>
    </source>
</evidence>
<name>A0A918GD50_STRGD</name>
<sequence length="164" mass="18578">MVAEIQALTDSRHMRQALRSKNSTALAVIDDERVLLCRRHGQTTWRPVRARVIRLRPSGSSIMRVHDPLFTHCFLAPTPVVGHFAPLANKEPNEAVRIFIVRRNKIHSLILRPQAAHGCESDYIWHPLSTVEAAEFDVLPRELGPLLRGYVEGWIPDGPITLIE</sequence>
<keyword evidence="2" id="KW-1185">Reference proteome</keyword>
<proteinExistence type="predicted"/>
<dbReference type="AlphaFoldDB" id="A0A918GD50"/>
<dbReference type="Proteomes" id="UP000653493">
    <property type="component" value="Unassembled WGS sequence"/>
</dbReference>
<dbReference type="EMBL" id="BMSL01000003">
    <property type="protein sequence ID" value="GGS29796.1"/>
    <property type="molecule type" value="Genomic_DNA"/>
</dbReference>
<reference evidence="1" key="1">
    <citation type="journal article" date="2014" name="Int. J. Syst. Evol. Microbiol.">
        <title>Complete genome sequence of Corynebacterium casei LMG S-19264T (=DSM 44701T), isolated from a smear-ripened cheese.</title>
        <authorList>
            <consortium name="US DOE Joint Genome Institute (JGI-PGF)"/>
            <person name="Walter F."/>
            <person name="Albersmeier A."/>
            <person name="Kalinowski J."/>
            <person name="Ruckert C."/>
        </authorList>
    </citation>
    <scope>NUCLEOTIDE SEQUENCE</scope>
    <source>
        <strain evidence="1">JCM 4234</strain>
    </source>
</reference>
<gene>
    <name evidence="1" type="ORF">GCM10010238_18410</name>
</gene>
<accession>A0A918GD50</accession>
<organism evidence="1 2">
    <name type="scientific">Streptomyces griseoviridis</name>
    <dbReference type="NCBI Taxonomy" id="45398"/>
    <lineage>
        <taxon>Bacteria</taxon>
        <taxon>Bacillati</taxon>
        <taxon>Actinomycetota</taxon>
        <taxon>Actinomycetes</taxon>
        <taxon>Kitasatosporales</taxon>
        <taxon>Streptomycetaceae</taxon>
        <taxon>Streptomyces</taxon>
    </lineage>
</organism>
<protein>
    <submittedName>
        <fullName evidence="1">Uncharacterized protein</fullName>
    </submittedName>
</protein>